<dbReference type="Pfam" id="PF06404">
    <property type="entry name" value="PSK"/>
    <property type="match status" value="1"/>
</dbReference>
<dbReference type="PANTHER" id="PTHR33285">
    <property type="entry name" value="PHYTOSULFOKINES 3"/>
    <property type="match status" value="1"/>
</dbReference>
<keyword evidence="5 9" id="KW-0765">Sulfation</keyword>
<keyword evidence="8 9" id="KW-0339">Growth factor</keyword>
<evidence type="ECO:0000256" key="5">
    <source>
        <dbReference type="ARBA" id="ARBA00022641"/>
    </source>
</evidence>
<dbReference type="GO" id="GO:0008283">
    <property type="term" value="P:cell population proliferation"/>
    <property type="evidence" value="ECO:0007669"/>
    <property type="project" value="UniProtKB-UniRule"/>
</dbReference>
<evidence type="ECO:0000256" key="2">
    <source>
        <dbReference type="ARBA" id="ARBA00010781"/>
    </source>
</evidence>
<name>A0A2P6QGD3_ROSCH</name>
<dbReference type="GO" id="GO:0030154">
    <property type="term" value="P:cell differentiation"/>
    <property type="evidence" value="ECO:0007669"/>
    <property type="project" value="UniProtKB-UniRule"/>
</dbReference>
<evidence type="ECO:0000256" key="7">
    <source>
        <dbReference type="ARBA" id="ARBA00022782"/>
    </source>
</evidence>
<dbReference type="OrthoDB" id="1914102at2759"/>
<dbReference type="PANTHER" id="PTHR33285:SF22">
    <property type="entry name" value="PHYTOSULFOKINES 6-RELATED"/>
    <property type="match status" value="1"/>
</dbReference>
<evidence type="ECO:0000256" key="4">
    <source>
        <dbReference type="ARBA" id="ARBA00022525"/>
    </source>
</evidence>
<comment type="subcellular location">
    <subcellularLocation>
        <location evidence="1 9">Secreted</location>
    </subcellularLocation>
</comment>
<dbReference type="GO" id="GO:0008083">
    <property type="term" value="F:growth factor activity"/>
    <property type="evidence" value="ECO:0007669"/>
    <property type="project" value="UniProtKB-UniRule"/>
</dbReference>
<dbReference type="GO" id="GO:0005576">
    <property type="term" value="C:extracellular region"/>
    <property type="evidence" value="ECO:0007669"/>
    <property type="project" value="UniProtKB-SubCell"/>
</dbReference>
<comment type="PTM">
    <text evidence="9">Sulfation is important for activity and for the binding to a putative membrane receptor.</text>
</comment>
<feature type="signal peptide" evidence="9">
    <location>
        <begin position="1"/>
        <end position="24"/>
    </location>
</feature>
<keyword evidence="7 9" id="KW-0221">Differentiation</keyword>
<organism evidence="10 11">
    <name type="scientific">Rosa chinensis</name>
    <name type="common">China rose</name>
    <dbReference type="NCBI Taxonomy" id="74649"/>
    <lineage>
        <taxon>Eukaryota</taxon>
        <taxon>Viridiplantae</taxon>
        <taxon>Streptophyta</taxon>
        <taxon>Embryophyta</taxon>
        <taxon>Tracheophyta</taxon>
        <taxon>Spermatophyta</taxon>
        <taxon>Magnoliopsida</taxon>
        <taxon>eudicotyledons</taxon>
        <taxon>Gunneridae</taxon>
        <taxon>Pentapetalae</taxon>
        <taxon>rosids</taxon>
        <taxon>fabids</taxon>
        <taxon>Rosales</taxon>
        <taxon>Rosaceae</taxon>
        <taxon>Rosoideae</taxon>
        <taxon>Rosoideae incertae sedis</taxon>
        <taxon>Rosa</taxon>
    </lineage>
</organism>
<evidence type="ECO:0000256" key="3">
    <source>
        <dbReference type="ARBA" id="ARBA00022473"/>
    </source>
</evidence>
<evidence type="ECO:0000256" key="6">
    <source>
        <dbReference type="ARBA" id="ARBA00022729"/>
    </source>
</evidence>
<dbReference type="InterPro" id="IPR009438">
    <property type="entry name" value="Phytosulfokine"/>
</dbReference>
<comment type="caution">
    <text evidence="10">The sequence shown here is derived from an EMBL/GenBank/DDBJ whole genome shotgun (WGS) entry which is preliminary data.</text>
</comment>
<keyword evidence="6 9" id="KW-0732">Signal</keyword>
<comment type="similarity">
    <text evidence="2 9">Belongs to the phytosulfokine family.</text>
</comment>
<evidence type="ECO:0000313" key="11">
    <source>
        <dbReference type="Proteomes" id="UP000238479"/>
    </source>
</evidence>
<gene>
    <name evidence="10" type="ORF">RchiOBHm_Chr5g0055241</name>
</gene>
<keyword evidence="3 9" id="KW-0217">Developmental protein</keyword>
<evidence type="ECO:0000256" key="1">
    <source>
        <dbReference type="ARBA" id="ARBA00004613"/>
    </source>
</evidence>
<comment type="PTM">
    <text evidence="9">PSK-alpha is produced by endopeptidase digestion. PSK-beta is produced from PSK-alpha by exopeptidase digestion.</text>
</comment>
<dbReference type="Proteomes" id="UP000238479">
    <property type="component" value="Chromosome 5"/>
</dbReference>
<evidence type="ECO:0000313" key="10">
    <source>
        <dbReference type="EMBL" id="PRQ33227.1"/>
    </source>
</evidence>
<feature type="chain" id="PRO_5031608788" description="Phytosulfokine" evidence="9">
    <location>
        <begin position="25"/>
        <end position="93"/>
    </location>
</feature>
<evidence type="ECO:0000256" key="8">
    <source>
        <dbReference type="ARBA" id="ARBA00023030"/>
    </source>
</evidence>
<protein>
    <recommendedName>
        <fullName evidence="9">Phytosulfokine</fullName>
    </recommendedName>
    <component>
        <recommendedName>
            <fullName evidence="9">Phytosulfokine-alpha</fullName>
            <shortName evidence="9">PSK-alpha</shortName>
            <shortName evidence="9">Phytosulfokine-a</shortName>
        </recommendedName>
    </component>
    <component>
        <recommendedName>
            <fullName evidence="9">Phytosulfokine-beta</fullName>
            <shortName evidence="9">PSK-beta</shortName>
            <shortName evidence="9">Phytosulfokine-b</shortName>
        </recommendedName>
    </component>
</protein>
<evidence type="ECO:0000256" key="9">
    <source>
        <dbReference type="RuleBase" id="RU368031"/>
    </source>
</evidence>
<proteinExistence type="inferred from homology"/>
<dbReference type="EMBL" id="PDCK01000043">
    <property type="protein sequence ID" value="PRQ33227.1"/>
    <property type="molecule type" value="Genomic_DNA"/>
</dbReference>
<dbReference type="STRING" id="74649.A0A2P6QGD3"/>
<dbReference type="OMA" id="MEACDEN"/>
<keyword evidence="11" id="KW-1185">Reference proteome</keyword>
<keyword evidence="4 9" id="KW-0964">Secreted</keyword>
<comment type="function">
    <text evidence="9">Promotes plant cell differentiation, organogenesis and somatic embryogenesis as well as cell proliferation.</text>
</comment>
<dbReference type="AlphaFoldDB" id="A0A2P6QGD3"/>
<dbReference type="Gramene" id="PRQ33227">
    <property type="protein sequence ID" value="PRQ33227"/>
    <property type="gene ID" value="RchiOBHm_Chr5g0055241"/>
</dbReference>
<reference evidence="10 11" key="1">
    <citation type="journal article" date="2018" name="Nat. Genet.">
        <title>The Rosa genome provides new insights in the design of modern roses.</title>
        <authorList>
            <person name="Bendahmane M."/>
        </authorList>
    </citation>
    <scope>NUCLEOTIDE SEQUENCE [LARGE SCALE GENOMIC DNA]</scope>
    <source>
        <strain evidence="11">cv. Old Blush</strain>
    </source>
</reference>
<sequence length="93" mass="10448">MRQSFQTTAIVLCILFIISSSTISARVLQNKEGQEEAKLKETSDGNSLTELEGTDFMNLMGLEACVDGDEDCLKRRVIAEAHLDYIYTQHHKP</sequence>
<accession>A0A2P6QGD3</accession>